<protein>
    <submittedName>
        <fullName evidence="3">Helix-turn-helix domain protein</fullName>
    </submittedName>
</protein>
<dbReference type="PANTHER" id="PTHR46558">
    <property type="entry name" value="TRACRIPTIONAL REGULATORY PROTEIN-RELATED-RELATED"/>
    <property type="match status" value="1"/>
</dbReference>
<feature type="domain" description="HTH cro/C1-type" evidence="2">
    <location>
        <begin position="4"/>
        <end position="58"/>
    </location>
</feature>
<comment type="caution">
    <text evidence="3">The sequence shown here is derived from an EMBL/GenBank/DDBJ whole genome shotgun (WGS) entry which is preliminary data.</text>
</comment>
<evidence type="ECO:0000256" key="1">
    <source>
        <dbReference type="ARBA" id="ARBA00023125"/>
    </source>
</evidence>
<accession>A0A1U7M6V0</accession>
<dbReference type="SMART" id="SM00530">
    <property type="entry name" value="HTH_XRE"/>
    <property type="match status" value="1"/>
</dbReference>
<dbReference type="AlphaFoldDB" id="A0A1U7M6V0"/>
<dbReference type="OrthoDB" id="6315255at2"/>
<gene>
    <name evidence="3" type="ORF">TICRE_10720</name>
</gene>
<dbReference type="Gene3D" id="1.10.260.40">
    <property type="entry name" value="lambda repressor-like DNA-binding domains"/>
    <property type="match status" value="1"/>
</dbReference>
<name>A0A1U7M6V0_TISCR</name>
<evidence type="ECO:0000313" key="4">
    <source>
        <dbReference type="Proteomes" id="UP000186112"/>
    </source>
</evidence>
<dbReference type="SUPFAM" id="SSF47413">
    <property type="entry name" value="lambda repressor-like DNA-binding domains"/>
    <property type="match status" value="1"/>
</dbReference>
<dbReference type="CDD" id="cd00093">
    <property type="entry name" value="HTH_XRE"/>
    <property type="match status" value="1"/>
</dbReference>
<keyword evidence="4" id="KW-1185">Reference proteome</keyword>
<reference evidence="3 4" key="1">
    <citation type="submission" date="2016-02" db="EMBL/GenBank/DDBJ databases">
        <title>Genome sequence of Tissierella creatinophila DSM 6911.</title>
        <authorList>
            <person name="Poehlein A."/>
            <person name="Daniel R."/>
        </authorList>
    </citation>
    <scope>NUCLEOTIDE SEQUENCE [LARGE SCALE GENOMIC DNA]</scope>
    <source>
        <strain evidence="3 4">DSM 6911</strain>
    </source>
</reference>
<dbReference type="EMBL" id="LTDM01000014">
    <property type="protein sequence ID" value="OLS02918.1"/>
    <property type="molecule type" value="Genomic_DNA"/>
</dbReference>
<dbReference type="Proteomes" id="UP000186112">
    <property type="component" value="Unassembled WGS sequence"/>
</dbReference>
<dbReference type="GO" id="GO:0003677">
    <property type="term" value="F:DNA binding"/>
    <property type="evidence" value="ECO:0007669"/>
    <property type="project" value="UniProtKB-KW"/>
</dbReference>
<proteinExistence type="predicted"/>
<dbReference type="PROSITE" id="PS50943">
    <property type="entry name" value="HTH_CROC1"/>
    <property type="match status" value="1"/>
</dbReference>
<dbReference type="InterPro" id="IPR010982">
    <property type="entry name" value="Lambda_DNA-bd_dom_sf"/>
</dbReference>
<evidence type="ECO:0000313" key="3">
    <source>
        <dbReference type="EMBL" id="OLS02918.1"/>
    </source>
</evidence>
<dbReference type="PANTHER" id="PTHR46558:SF11">
    <property type="entry name" value="HTH-TYPE TRANSCRIPTIONAL REGULATOR XRE"/>
    <property type="match status" value="1"/>
</dbReference>
<sequence>MFDLKEIRLKNNKTQQQMADMLNIGLTTYHQYETSDRDIPYLIAKKIADIFEVNLEDIFLPTRFTLSKNNKNSK</sequence>
<evidence type="ECO:0000259" key="2">
    <source>
        <dbReference type="PROSITE" id="PS50943"/>
    </source>
</evidence>
<dbReference type="Pfam" id="PF01381">
    <property type="entry name" value="HTH_3"/>
    <property type="match status" value="1"/>
</dbReference>
<dbReference type="InterPro" id="IPR001387">
    <property type="entry name" value="Cro/C1-type_HTH"/>
</dbReference>
<keyword evidence="1" id="KW-0238">DNA-binding</keyword>
<organism evidence="3 4">
    <name type="scientific">Tissierella creatinophila DSM 6911</name>
    <dbReference type="NCBI Taxonomy" id="1123403"/>
    <lineage>
        <taxon>Bacteria</taxon>
        <taxon>Bacillati</taxon>
        <taxon>Bacillota</taxon>
        <taxon>Tissierellia</taxon>
        <taxon>Tissierellales</taxon>
        <taxon>Tissierellaceae</taxon>
        <taxon>Tissierella</taxon>
    </lineage>
</organism>
<dbReference type="RefSeq" id="WP_075725915.1">
    <property type="nucleotide sequence ID" value="NZ_LTDM01000014.1"/>
</dbReference>